<evidence type="ECO:0000256" key="4">
    <source>
        <dbReference type="ARBA" id="ARBA00022605"/>
    </source>
</evidence>
<evidence type="ECO:0000313" key="11">
    <source>
        <dbReference type="Proteomes" id="UP000323274"/>
    </source>
</evidence>
<evidence type="ECO:0000256" key="8">
    <source>
        <dbReference type="RuleBase" id="RU366003"/>
    </source>
</evidence>
<keyword evidence="6 8" id="KW-0368">Histidine biosynthesis</keyword>
<dbReference type="Pfam" id="PF02811">
    <property type="entry name" value="PHP"/>
    <property type="match status" value="1"/>
</dbReference>
<dbReference type="GO" id="GO:0000105">
    <property type="term" value="P:L-histidine biosynthetic process"/>
    <property type="evidence" value="ECO:0007669"/>
    <property type="project" value="UniProtKB-UniRule"/>
</dbReference>
<dbReference type="GO" id="GO:0005737">
    <property type="term" value="C:cytoplasm"/>
    <property type="evidence" value="ECO:0007669"/>
    <property type="project" value="TreeGrafter"/>
</dbReference>
<organism evidence="10 11">
    <name type="scientific">Leuconostoc citreum</name>
    <dbReference type="NCBI Taxonomy" id="33964"/>
    <lineage>
        <taxon>Bacteria</taxon>
        <taxon>Bacillati</taxon>
        <taxon>Bacillota</taxon>
        <taxon>Bacilli</taxon>
        <taxon>Lactobacillales</taxon>
        <taxon>Lactobacillaceae</taxon>
        <taxon>Leuconostoc</taxon>
    </lineage>
</organism>
<comment type="caution">
    <text evidence="10">The sequence shown here is derived from an EMBL/GenBank/DDBJ whole genome shotgun (WGS) entry which is preliminary data.</text>
</comment>
<comment type="similarity">
    <text evidence="2 8">Belongs to the PHP hydrolase family. HisK subfamily.</text>
</comment>
<sequence>MMLPKKDGHTHTPFSHQNSDEVFDAYIERAMTLGFETYTITEHAPLLSGLSLPGDYAVVTDEDIVQVKRETARLIKKYKQQVTITKGFEVDYLANNEVNMRRFLRDNQTWLDEIVLAVHFIPDDVGELRPIDYTAEYMSAHFSNLLADPQKFYQRYFQTVAQSVEAVIGLDVPVRIGHLGLVKKFQKVLNLPDYSDGIYRQIGDILQMIQARGYQLEFNAAGLSEPENGEAYPDNDIITAAQDMGIPIIYGSDAHRVHDIGRHFDLLKEVLK</sequence>
<dbReference type="UniPathway" id="UPA00031">
    <property type="reaction ID" value="UER00013"/>
</dbReference>
<dbReference type="GO" id="GO:0004401">
    <property type="term" value="F:histidinol-phosphatase activity"/>
    <property type="evidence" value="ECO:0007669"/>
    <property type="project" value="UniProtKB-UniRule"/>
</dbReference>
<dbReference type="PANTHER" id="PTHR21039:SF0">
    <property type="entry name" value="HISTIDINOL-PHOSPHATASE"/>
    <property type="match status" value="1"/>
</dbReference>
<evidence type="ECO:0000256" key="6">
    <source>
        <dbReference type="ARBA" id="ARBA00023102"/>
    </source>
</evidence>
<comment type="catalytic activity">
    <reaction evidence="7 8">
        <text>L-histidinol phosphate + H2O = L-histidinol + phosphate</text>
        <dbReference type="Rhea" id="RHEA:14465"/>
        <dbReference type="ChEBI" id="CHEBI:15377"/>
        <dbReference type="ChEBI" id="CHEBI:43474"/>
        <dbReference type="ChEBI" id="CHEBI:57699"/>
        <dbReference type="ChEBI" id="CHEBI:57980"/>
        <dbReference type="EC" id="3.1.3.15"/>
    </reaction>
</comment>
<dbReference type="AlphaFoldDB" id="A0A5A5U392"/>
<evidence type="ECO:0000256" key="3">
    <source>
        <dbReference type="ARBA" id="ARBA00013085"/>
    </source>
</evidence>
<evidence type="ECO:0000256" key="2">
    <source>
        <dbReference type="ARBA" id="ARBA00009152"/>
    </source>
</evidence>
<dbReference type="NCBIfam" id="TIGR01856">
    <property type="entry name" value="hisJ_fam"/>
    <property type="match status" value="1"/>
</dbReference>
<keyword evidence="5 8" id="KW-0378">Hydrolase</keyword>
<evidence type="ECO:0000256" key="1">
    <source>
        <dbReference type="ARBA" id="ARBA00004970"/>
    </source>
</evidence>
<evidence type="ECO:0000313" key="10">
    <source>
        <dbReference type="EMBL" id="GDZ84415.1"/>
    </source>
</evidence>
<evidence type="ECO:0000259" key="9">
    <source>
        <dbReference type="Pfam" id="PF02811"/>
    </source>
</evidence>
<reference evidence="10 11" key="1">
    <citation type="submission" date="2019-04" db="EMBL/GenBank/DDBJ databases">
        <title>A pseudo-fructophilic Leuconostoc citreum strain F192-5 isolated from peel of satsuma mandarin: the first report for isolation and characterization of strain-dependent fructophilic-like characteristics.</title>
        <authorList>
            <person name="Maeno S."/>
            <person name="Tanizawa Y."/>
            <person name="Kajikawa A."/>
            <person name="Kanesaki Y."/>
            <person name="Kubota E."/>
            <person name="Arita M."/>
            <person name="Leon D."/>
            <person name="Endo A."/>
        </authorList>
    </citation>
    <scope>NUCLEOTIDE SEQUENCE [LARGE SCALE GENOMIC DNA]</scope>
    <source>
        <strain evidence="10 11">F192-5</strain>
    </source>
</reference>
<comment type="pathway">
    <text evidence="1 8">Amino-acid biosynthesis; L-histidine biosynthesis; L-histidine from 5-phospho-alpha-D-ribose 1-diphosphate: step 8/9.</text>
</comment>
<dbReference type="NCBIfam" id="NF005996">
    <property type="entry name" value="PRK08123.1"/>
    <property type="match status" value="1"/>
</dbReference>
<accession>A0A5A5U392</accession>
<dbReference type="CDD" id="cd12110">
    <property type="entry name" value="PHP_HisPPase_Hisj_like"/>
    <property type="match status" value="1"/>
</dbReference>
<dbReference type="InterPro" id="IPR016195">
    <property type="entry name" value="Pol/histidinol_Pase-like"/>
</dbReference>
<dbReference type="RefSeq" id="WP_149334728.1">
    <property type="nucleotide sequence ID" value="NZ_BJJW01000010.1"/>
</dbReference>
<dbReference type="EMBL" id="BJJW01000010">
    <property type="protein sequence ID" value="GDZ84415.1"/>
    <property type="molecule type" value="Genomic_DNA"/>
</dbReference>
<dbReference type="SUPFAM" id="SSF89550">
    <property type="entry name" value="PHP domain-like"/>
    <property type="match status" value="1"/>
</dbReference>
<dbReference type="InterPro" id="IPR010140">
    <property type="entry name" value="Histidinol_P_phosphatase_HisJ"/>
</dbReference>
<dbReference type="Gene3D" id="3.20.20.140">
    <property type="entry name" value="Metal-dependent hydrolases"/>
    <property type="match status" value="1"/>
</dbReference>
<name>A0A5A5U392_LEUCI</name>
<evidence type="ECO:0000256" key="5">
    <source>
        <dbReference type="ARBA" id="ARBA00022801"/>
    </source>
</evidence>
<evidence type="ECO:0000256" key="7">
    <source>
        <dbReference type="ARBA" id="ARBA00049158"/>
    </source>
</evidence>
<dbReference type="InterPro" id="IPR004013">
    <property type="entry name" value="PHP_dom"/>
</dbReference>
<keyword evidence="4 8" id="KW-0028">Amino-acid biosynthesis</keyword>
<proteinExistence type="inferred from homology"/>
<dbReference type="EC" id="3.1.3.15" evidence="3 8"/>
<dbReference type="PANTHER" id="PTHR21039">
    <property type="entry name" value="HISTIDINOL PHOSPHATASE-RELATED"/>
    <property type="match status" value="1"/>
</dbReference>
<feature type="domain" description="PHP" evidence="9">
    <location>
        <begin position="7"/>
        <end position="220"/>
    </location>
</feature>
<protein>
    <recommendedName>
        <fullName evidence="3 8">Histidinol-phosphatase</fullName>
        <shortName evidence="8">HolPase</shortName>
        <ecNumber evidence="3 8">3.1.3.15</ecNumber>
    </recommendedName>
</protein>
<gene>
    <name evidence="10" type="primary">hisJ</name>
    <name evidence="10" type="ORF">LCIT_16570</name>
</gene>
<dbReference type="Proteomes" id="UP000323274">
    <property type="component" value="Unassembled WGS sequence"/>
</dbReference>